<dbReference type="Gene3D" id="2.40.128.110">
    <property type="entry name" value="Lipid/polyisoprenoid-binding, YceI-like"/>
    <property type="match status" value="1"/>
</dbReference>
<evidence type="ECO:0000313" key="2">
    <source>
        <dbReference type="Proteomes" id="UP000486602"/>
    </source>
</evidence>
<reference evidence="1 2" key="1">
    <citation type="submission" date="2020-02" db="EMBL/GenBank/DDBJ databases">
        <title>Out from the shadows clarifying the taxonomy of the family Cryomorphaceae and related taxa by utilizing the GTDB taxonomic framework.</title>
        <authorList>
            <person name="Bowman J.P."/>
        </authorList>
    </citation>
    <scope>NUCLEOTIDE SEQUENCE [LARGE SCALE GENOMIC DNA]</scope>
    <source>
        <strain evidence="1 2">QSSC 1-22</strain>
    </source>
</reference>
<dbReference type="AlphaFoldDB" id="A0A7K3WNA2"/>
<evidence type="ECO:0008006" key="3">
    <source>
        <dbReference type="Google" id="ProtNLM"/>
    </source>
</evidence>
<sequence>MESKRHIFISQSQKHALSIFGLLATFCFPTVLHGQNKLHPVILESAQLEISGNTNISDFICQLAELDSNDTLSYVLDTKTGAELFEGMELKFCVADFICDKSLMTSDLKTSLKEKEFPYITMKINKVTAIEPHKQNGSQMISAYITLLIAGYAQHEYIEHALITNTNNHLTLTGMHNVLMTKFQIEPPTKLFGAVHTDDSIEISFSIKLR</sequence>
<dbReference type="EMBL" id="JAAGVY010000008">
    <property type="protein sequence ID" value="NEN23133.1"/>
    <property type="molecule type" value="Genomic_DNA"/>
</dbReference>
<dbReference type="RefSeq" id="WP_163284033.1">
    <property type="nucleotide sequence ID" value="NZ_JAAGVY010000008.1"/>
</dbReference>
<protein>
    <recommendedName>
        <fullName evidence="3">YceI family protein</fullName>
    </recommendedName>
</protein>
<organism evidence="1 2">
    <name type="scientific">Cryomorpha ignava</name>
    <dbReference type="NCBI Taxonomy" id="101383"/>
    <lineage>
        <taxon>Bacteria</taxon>
        <taxon>Pseudomonadati</taxon>
        <taxon>Bacteroidota</taxon>
        <taxon>Flavobacteriia</taxon>
        <taxon>Flavobacteriales</taxon>
        <taxon>Cryomorphaceae</taxon>
        <taxon>Cryomorpha</taxon>
    </lineage>
</organism>
<dbReference type="Proteomes" id="UP000486602">
    <property type="component" value="Unassembled WGS sequence"/>
</dbReference>
<gene>
    <name evidence="1" type="ORF">G3O08_06430</name>
</gene>
<keyword evidence="2" id="KW-1185">Reference proteome</keyword>
<name>A0A7K3WNA2_9FLAO</name>
<dbReference type="SUPFAM" id="SSF101874">
    <property type="entry name" value="YceI-like"/>
    <property type="match status" value="1"/>
</dbReference>
<evidence type="ECO:0000313" key="1">
    <source>
        <dbReference type="EMBL" id="NEN23133.1"/>
    </source>
</evidence>
<accession>A0A7K3WNA2</accession>
<dbReference type="InterPro" id="IPR036761">
    <property type="entry name" value="TTHA0802/YceI-like_sf"/>
</dbReference>
<comment type="caution">
    <text evidence="1">The sequence shown here is derived from an EMBL/GenBank/DDBJ whole genome shotgun (WGS) entry which is preliminary data.</text>
</comment>
<proteinExistence type="predicted"/>